<name>A0A096BHL4_9BURK</name>
<dbReference type="AlphaFoldDB" id="A0A096BHL4"/>
<dbReference type="HAMAP" id="MF_00163">
    <property type="entry name" value="Pep_deformylase"/>
    <property type="match status" value="1"/>
</dbReference>
<dbReference type="GO" id="GO:0042586">
    <property type="term" value="F:peptide deformylase activity"/>
    <property type="evidence" value="ECO:0007669"/>
    <property type="project" value="UniProtKB-UniRule"/>
</dbReference>
<reference evidence="7 8" key="1">
    <citation type="submission" date="2014-07" db="EMBL/GenBank/DDBJ databases">
        <authorList>
            <person name="McCorrison J."/>
            <person name="Sanka R."/>
            <person name="Torralba M."/>
            <person name="Gillis M."/>
            <person name="Haft D.H."/>
            <person name="Methe B."/>
            <person name="Sutton G."/>
            <person name="Nelson K.E."/>
        </authorList>
    </citation>
    <scope>NUCLEOTIDE SEQUENCE [LARGE SCALE GENOMIC DNA]</scope>
    <source>
        <strain evidence="7 8">DNF00040</strain>
    </source>
</reference>
<dbReference type="OrthoDB" id="9804313at2"/>
<dbReference type="PANTHER" id="PTHR10458:SF22">
    <property type="entry name" value="PEPTIDE DEFORMYLASE"/>
    <property type="match status" value="1"/>
</dbReference>
<feature type="binding site" evidence="6">
    <location>
        <position position="138"/>
    </location>
    <ligand>
        <name>Fe cation</name>
        <dbReference type="ChEBI" id="CHEBI:24875"/>
    </ligand>
</feature>
<keyword evidence="2 6" id="KW-0479">Metal-binding</keyword>
<proteinExistence type="inferred from homology"/>
<dbReference type="GO" id="GO:0046872">
    <property type="term" value="F:metal ion binding"/>
    <property type="evidence" value="ECO:0007669"/>
    <property type="project" value="UniProtKB-KW"/>
</dbReference>
<keyword evidence="5 6" id="KW-0408">Iron</keyword>
<dbReference type="Proteomes" id="UP000029629">
    <property type="component" value="Unassembled WGS sequence"/>
</dbReference>
<dbReference type="PIRSF" id="PIRSF004749">
    <property type="entry name" value="Pep_def"/>
    <property type="match status" value="1"/>
</dbReference>
<evidence type="ECO:0000313" key="7">
    <source>
        <dbReference type="EMBL" id="KGF32619.1"/>
    </source>
</evidence>
<organism evidence="7 8">
    <name type="scientific">Oligella urethralis DNF00040</name>
    <dbReference type="NCBI Taxonomy" id="1401065"/>
    <lineage>
        <taxon>Bacteria</taxon>
        <taxon>Pseudomonadati</taxon>
        <taxon>Pseudomonadota</taxon>
        <taxon>Betaproteobacteria</taxon>
        <taxon>Burkholderiales</taxon>
        <taxon>Alcaligenaceae</taxon>
        <taxon>Oligella</taxon>
    </lineage>
</organism>
<dbReference type="CDD" id="cd00487">
    <property type="entry name" value="Pep_deformylase"/>
    <property type="match status" value="1"/>
</dbReference>
<gene>
    <name evidence="6" type="primary">def</name>
    <name evidence="7" type="ORF">HMPREF2130_00250</name>
</gene>
<dbReference type="EC" id="3.5.1.88" evidence="6"/>
<dbReference type="Gene3D" id="3.90.45.10">
    <property type="entry name" value="Peptide deformylase"/>
    <property type="match status" value="1"/>
</dbReference>
<comment type="function">
    <text evidence="6">Removes the formyl group from the N-terminal Met of newly synthesized proteins. Requires at least a dipeptide for an efficient rate of reaction. N-terminal L-methionine is a prerequisite for activity but the enzyme has broad specificity at other positions.</text>
</comment>
<dbReference type="SUPFAM" id="SSF56420">
    <property type="entry name" value="Peptide deformylase"/>
    <property type="match status" value="1"/>
</dbReference>
<dbReference type="FunFam" id="3.90.45.10:FF:000001">
    <property type="entry name" value="Peptide deformylase"/>
    <property type="match status" value="1"/>
</dbReference>
<accession>A0A096BHL4</accession>
<dbReference type="GO" id="GO:0006412">
    <property type="term" value="P:translation"/>
    <property type="evidence" value="ECO:0007669"/>
    <property type="project" value="UniProtKB-UniRule"/>
</dbReference>
<evidence type="ECO:0000313" key="8">
    <source>
        <dbReference type="Proteomes" id="UP000029629"/>
    </source>
</evidence>
<dbReference type="PRINTS" id="PR01576">
    <property type="entry name" value="PDEFORMYLASE"/>
</dbReference>
<sequence length="174" mass="19785">MAILSILKYPDPRLHKIAKPVQEVDDRVRQIVKDMTETMYDAQGIGLAATQVDIHERIVVIDISEERNDLLVLINPQITARSDDKTVYEEGCLSVPGIYDKVERTSEITVEALNEQGEKFSLEADGLLAICIQHELDHLVGKVFVEHLSSLKQNRIRTKIKKAEREAKREAQRV</sequence>
<dbReference type="InterPro" id="IPR023635">
    <property type="entry name" value="Peptide_deformylase"/>
</dbReference>
<evidence type="ECO:0000256" key="2">
    <source>
        <dbReference type="ARBA" id="ARBA00022723"/>
    </source>
</evidence>
<feature type="binding site" evidence="6">
    <location>
        <position position="92"/>
    </location>
    <ligand>
        <name>Fe cation</name>
        <dbReference type="ChEBI" id="CHEBI:24875"/>
    </ligand>
</feature>
<protein>
    <recommendedName>
        <fullName evidence="6">Peptide deformylase</fullName>
        <shortName evidence="6">PDF</shortName>
        <ecNumber evidence="6">3.5.1.88</ecNumber>
    </recommendedName>
    <alternativeName>
        <fullName evidence="6">Polypeptide deformylase</fullName>
    </alternativeName>
</protein>
<feature type="binding site" evidence="6">
    <location>
        <position position="134"/>
    </location>
    <ligand>
        <name>Fe cation</name>
        <dbReference type="ChEBI" id="CHEBI:24875"/>
    </ligand>
</feature>
<dbReference type="RefSeq" id="WP_036556847.1">
    <property type="nucleotide sequence ID" value="NZ_JRNI01000001.1"/>
</dbReference>
<dbReference type="eggNOG" id="COG0242">
    <property type="taxonomic scope" value="Bacteria"/>
</dbReference>
<dbReference type="NCBIfam" id="NF001159">
    <property type="entry name" value="PRK00150.1-3"/>
    <property type="match status" value="1"/>
</dbReference>
<feature type="active site" evidence="6">
    <location>
        <position position="135"/>
    </location>
</feature>
<comment type="catalytic activity">
    <reaction evidence="6">
        <text>N-terminal N-formyl-L-methionyl-[peptide] + H2O = N-terminal L-methionyl-[peptide] + formate</text>
        <dbReference type="Rhea" id="RHEA:24420"/>
        <dbReference type="Rhea" id="RHEA-COMP:10639"/>
        <dbReference type="Rhea" id="RHEA-COMP:10640"/>
        <dbReference type="ChEBI" id="CHEBI:15377"/>
        <dbReference type="ChEBI" id="CHEBI:15740"/>
        <dbReference type="ChEBI" id="CHEBI:49298"/>
        <dbReference type="ChEBI" id="CHEBI:64731"/>
        <dbReference type="EC" id="3.5.1.88"/>
    </reaction>
</comment>
<evidence type="ECO:0000256" key="4">
    <source>
        <dbReference type="ARBA" id="ARBA00022917"/>
    </source>
</evidence>
<keyword evidence="3 6" id="KW-0378">Hydrolase</keyword>
<comment type="cofactor">
    <cofactor evidence="6">
        <name>Fe(2+)</name>
        <dbReference type="ChEBI" id="CHEBI:29033"/>
    </cofactor>
    <text evidence="6">Binds 1 Fe(2+) ion.</text>
</comment>
<evidence type="ECO:0000256" key="1">
    <source>
        <dbReference type="ARBA" id="ARBA00010759"/>
    </source>
</evidence>
<dbReference type="PANTHER" id="PTHR10458">
    <property type="entry name" value="PEPTIDE DEFORMYLASE"/>
    <property type="match status" value="1"/>
</dbReference>
<keyword evidence="8" id="KW-1185">Reference proteome</keyword>
<dbReference type="NCBIfam" id="TIGR00079">
    <property type="entry name" value="pept_deformyl"/>
    <property type="match status" value="1"/>
</dbReference>
<dbReference type="EMBL" id="JRNI01000001">
    <property type="protein sequence ID" value="KGF32619.1"/>
    <property type="molecule type" value="Genomic_DNA"/>
</dbReference>
<evidence type="ECO:0000256" key="3">
    <source>
        <dbReference type="ARBA" id="ARBA00022801"/>
    </source>
</evidence>
<evidence type="ECO:0000256" key="5">
    <source>
        <dbReference type="ARBA" id="ARBA00023004"/>
    </source>
</evidence>
<evidence type="ECO:0000256" key="6">
    <source>
        <dbReference type="HAMAP-Rule" id="MF_00163"/>
    </source>
</evidence>
<keyword evidence="4 6" id="KW-0648">Protein biosynthesis</keyword>
<comment type="caution">
    <text evidence="7">The sequence shown here is derived from an EMBL/GenBank/DDBJ whole genome shotgun (WGS) entry which is preliminary data.</text>
</comment>
<dbReference type="Pfam" id="PF01327">
    <property type="entry name" value="Pep_deformylase"/>
    <property type="match status" value="1"/>
</dbReference>
<comment type="similarity">
    <text evidence="1 6">Belongs to the polypeptide deformylase family.</text>
</comment>
<dbReference type="InterPro" id="IPR036821">
    <property type="entry name" value="Peptide_deformylase_sf"/>
</dbReference>